<protein>
    <submittedName>
        <fullName evidence="1">Uncharacterized protein</fullName>
    </submittedName>
</protein>
<name>A0A6M3X6C4_9ZZZZ</name>
<sequence>MLYRLSSNSEMATLWLEKTRKNSIFTIKKGELEFDSRNSLAVAIALWYEGFVESDFRIESGG</sequence>
<dbReference type="EMBL" id="MT143966">
    <property type="protein sequence ID" value="QJH93324.1"/>
    <property type="molecule type" value="Genomic_DNA"/>
</dbReference>
<dbReference type="AlphaFoldDB" id="A0A6M3X6C4"/>
<proteinExistence type="predicted"/>
<gene>
    <name evidence="1" type="ORF">MM171B04462_0010</name>
</gene>
<organism evidence="1">
    <name type="scientific">viral metagenome</name>
    <dbReference type="NCBI Taxonomy" id="1070528"/>
    <lineage>
        <taxon>unclassified sequences</taxon>
        <taxon>metagenomes</taxon>
        <taxon>organismal metagenomes</taxon>
    </lineage>
</organism>
<evidence type="ECO:0000313" key="1">
    <source>
        <dbReference type="EMBL" id="QJH93324.1"/>
    </source>
</evidence>
<accession>A0A6M3X6C4</accession>
<reference evidence="1" key="1">
    <citation type="submission" date="2020-03" db="EMBL/GenBank/DDBJ databases">
        <title>The deep terrestrial virosphere.</title>
        <authorList>
            <person name="Holmfeldt K."/>
            <person name="Nilsson E."/>
            <person name="Simone D."/>
            <person name="Lopez-Fernandez M."/>
            <person name="Wu X."/>
            <person name="de Brujin I."/>
            <person name="Lundin D."/>
            <person name="Andersson A."/>
            <person name="Bertilsson S."/>
            <person name="Dopson M."/>
        </authorList>
    </citation>
    <scope>NUCLEOTIDE SEQUENCE</scope>
    <source>
        <strain evidence="1">MM171B04462</strain>
    </source>
</reference>